<evidence type="ECO:0000313" key="4">
    <source>
        <dbReference type="Proteomes" id="UP000651050"/>
    </source>
</evidence>
<dbReference type="RefSeq" id="WP_196985410.1">
    <property type="nucleotide sequence ID" value="NZ_JADWYS010000001.1"/>
</dbReference>
<feature type="transmembrane region" description="Helical" evidence="2">
    <location>
        <begin position="6"/>
        <end position="25"/>
    </location>
</feature>
<keyword evidence="2" id="KW-0472">Membrane</keyword>
<dbReference type="Proteomes" id="UP000651050">
    <property type="component" value="Unassembled WGS sequence"/>
</dbReference>
<proteinExistence type="predicted"/>
<accession>A0A931H2U5</accession>
<protein>
    <submittedName>
        <fullName evidence="3">Uncharacterized protein</fullName>
    </submittedName>
</protein>
<comment type="caution">
    <text evidence="3">The sequence shown here is derived from an EMBL/GenBank/DDBJ whole genome shotgun (WGS) entry which is preliminary data.</text>
</comment>
<keyword evidence="2" id="KW-0812">Transmembrane</keyword>
<evidence type="ECO:0000256" key="2">
    <source>
        <dbReference type="SAM" id="Phobius"/>
    </source>
</evidence>
<feature type="compositionally biased region" description="Basic residues" evidence="1">
    <location>
        <begin position="47"/>
        <end position="59"/>
    </location>
</feature>
<evidence type="ECO:0000313" key="3">
    <source>
        <dbReference type="EMBL" id="MBG9387488.1"/>
    </source>
</evidence>
<keyword evidence="4" id="KW-1185">Reference proteome</keyword>
<name>A0A931H2U5_9BURK</name>
<organism evidence="3 4">
    <name type="scientific">Caenimonas aquaedulcis</name>
    <dbReference type="NCBI Taxonomy" id="2793270"/>
    <lineage>
        <taxon>Bacteria</taxon>
        <taxon>Pseudomonadati</taxon>
        <taxon>Pseudomonadota</taxon>
        <taxon>Betaproteobacteria</taxon>
        <taxon>Burkholderiales</taxon>
        <taxon>Comamonadaceae</taxon>
        <taxon>Caenimonas</taxon>
    </lineage>
</organism>
<evidence type="ECO:0000256" key="1">
    <source>
        <dbReference type="SAM" id="MobiDB-lite"/>
    </source>
</evidence>
<reference evidence="3" key="1">
    <citation type="submission" date="2020-11" db="EMBL/GenBank/DDBJ databases">
        <title>Bacterial whole genome sequence for Caenimonas sp. DR4.4.</title>
        <authorList>
            <person name="Le V."/>
            <person name="Ko S.-R."/>
            <person name="Ahn C.-Y."/>
            <person name="Oh H.-M."/>
        </authorList>
    </citation>
    <scope>NUCLEOTIDE SEQUENCE</scope>
    <source>
        <strain evidence="3">DR4.4</strain>
    </source>
</reference>
<dbReference type="AlphaFoldDB" id="A0A931H2U5"/>
<keyword evidence="2" id="KW-1133">Transmembrane helix</keyword>
<sequence>MPSPVTLVFAALSFIVTFTVARLVAKWWKRRQGEKKVQAEDKSQSRQVRRAKARRAGRP</sequence>
<feature type="compositionally biased region" description="Basic and acidic residues" evidence="1">
    <location>
        <begin position="34"/>
        <end position="44"/>
    </location>
</feature>
<dbReference type="EMBL" id="JADWYS010000001">
    <property type="protein sequence ID" value="MBG9387488.1"/>
    <property type="molecule type" value="Genomic_DNA"/>
</dbReference>
<gene>
    <name evidence="3" type="ORF">I5803_05630</name>
</gene>
<feature type="region of interest" description="Disordered" evidence="1">
    <location>
        <begin position="33"/>
        <end position="59"/>
    </location>
</feature>